<dbReference type="Proteomes" id="UP000620147">
    <property type="component" value="Unassembled WGS sequence"/>
</dbReference>
<feature type="transmembrane region" description="Helical" evidence="1">
    <location>
        <begin position="274"/>
        <end position="296"/>
    </location>
</feature>
<protein>
    <recommendedName>
        <fullName evidence="4">ABC transporter permease</fullName>
    </recommendedName>
</protein>
<evidence type="ECO:0000313" key="2">
    <source>
        <dbReference type="EMBL" id="GFO89281.1"/>
    </source>
</evidence>
<keyword evidence="1" id="KW-0472">Membrane</keyword>
<evidence type="ECO:0000256" key="1">
    <source>
        <dbReference type="SAM" id="Phobius"/>
    </source>
</evidence>
<accession>A0ABQ1E2T2</accession>
<evidence type="ECO:0000313" key="3">
    <source>
        <dbReference type="Proteomes" id="UP000620147"/>
    </source>
</evidence>
<keyword evidence="3" id="KW-1185">Reference proteome</keyword>
<sequence length="723" mass="79262">MMSRNSCSKGLVRDCMKRNLWAIVLSTVGFFMAQLLPVIMTAQHSLSAHKQDLVNLSAADAAASWQGYVESVGEMLGGQNVFVKLAVIILAVTCGVSMFAYLHNRRKVDFYHSLPISRSRLFAVNYATGALCALVPYLVLHALSIVSACAMGFGEVVNASLIGVIASNVIFFFLLYAMAAVTTILCGNTVITLLLGLWVYFGPTLVTALWQGLKSMFFQTYVMDASMTSLLFCNKFAPLIQYFGVNGTKMHSWAGAVEPVYTMDYAAGLQEPSAIGLLIGYAVAAIVITALALFLFRIRKSERAGTALAFNPIKLPVKIIICVVMGTAFAEIFKMLVYESELWFWVGLVLGTVIFHCVVEIIYAFDFRAIFRKPLQLVIILAVLVGGMLIMQADVFGYDEWLPDEGSIAAAAPMGYVGESALLSEPENIAAARQLAALGVEGLNNTDENAQKECITVTFKLKNGKVKSRSYELPATDEVFTLKKQIYQSAEYKQKAWSLFALGEVNEGYHRNIVFYTNGDGYNGVGTLSDSQKAQEIIDTLKAETLTHTGDAMPVLRMEFSQQNNDDYYSEGAVCVTDKDVKTLALIKKYANIVPKAVSAKNVKLITLSIYLPDKDFWQGVQVTDRADIDALLKNAVNIDAMNLYGSDAMAYGIMQQFARSNVSVTYTDEKGDEWDASAGYIEEDYPKDIIEKYRAQAEKDAENGVESAQSGDVAYTTEVAVG</sequence>
<proteinExistence type="predicted"/>
<gene>
    <name evidence="2" type="ORF">BUFA31_24450</name>
</gene>
<dbReference type="RefSeq" id="WP_194461851.1">
    <property type="nucleotide sequence ID" value="NZ_BLYJ01000040.1"/>
</dbReference>
<keyword evidence="1" id="KW-0812">Transmembrane</keyword>
<feature type="transmembrane region" description="Helical" evidence="1">
    <location>
        <begin position="190"/>
        <end position="213"/>
    </location>
</feature>
<feature type="transmembrane region" description="Helical" evidence="1">
    <location>
        <begin position="20"/>
        <end position="40"/>
    </location>
</feature>
<feature type="transmembrane region" description="Helical" evidence="1">
    <location>
        <begin position="123"/>
        <end position="153"/>
    </location>
</feature>
<keyword evidence="1" id="KW-1133">Transmembrane helix</keyword>
<feature type="transmembrane region" description="Helical" evidence="1">
    <location>
        <begin position="377"/>
        <end position="398"/>
    </location>
</feature>
<comment type="caution">
    <text evidence="2">The sequence shown here is derived from an EMBL/GenBank/DDBJ whole genome shotgun (WGS) entry which is preliminary data.</text>
</comment>
<feature type="transmembrane region" description="Helical" evidence="1">
    <location>
        <begin position="342"/>
        <end position="365"/>
    </location>
</feature>
<feature type="transmembrane region" description="Helical" evidence="1">
    <location>
        <begin position="159"/>
        <end position="178"/>
    </location>
</feature>
<feature type="transmembrane region" description="Helical" evidence="1">
    <location>
        <begin position="317"/>
        <end position="336"/>
    </location>
</feature>
<reference evidence="2 3" key="1">
    <citation type="submission" date="2020-06" db="EMBL/GenBank/DDBJ databases">
        <title>Characterization of fructooligosaccharide metabolism and fructooligosaccharide-degrading enzymes in human commensal butyrate producers.</title>
        <authorList>
            <person name="Tanno H."/>
            <person name="Fujii T."/>
            <person name="Hirano K."/>
            <person name="Maeno S."/>
            <person name="Tonozuka T."/>
            <person name="Sakamoto M."/>
            <person name="Ohkuma M."/>
            <person name="Tochio T."/>
            <person name="Endo A."/>
        </authorList>
    </citation>
    <scope>NUCLEOTIDE SEQUENCE [LARGE SCALE GENOMIC DNA]</scope>
    <source>
        <strain evidence="2 3">JCM 31056</strain>
    </source>
</reference>
<feature type="transmembrane region" description="Helical" evidence="1">
    <location>
        <begin position="81"/>
        <end position="102"/>
    </location>
</feature>
<dbReference type="EMBL" id="BLYJ01000040">
    <property type="protein sequence ID" value="GFO89281.1"/>
    <property type="molecule type" value="Genomic_DNA"/>
</dbReference>
<name>A0ABQ1E2T2_9FIRM</name>
<evidence type="ECO:0008006" key="4">
    <source>
        <dbReference type="Google" id="ProtNLM"/>
    </source>
</evidence>
<organism evidence="2 3">
    <name type="scientific">Butyricicoccus faecihominis</name>
    <dbReference type="NCBI Taxonomy" id="1712515"/>
    <lineage>
        <taxon>Bacteria</taxon>
        <taxon>Bacillati</taxon>
        <taxon>Bacillota</taxon>
        <taxon>Clostridia</taxon>
        <taxon>Eubacteriales</taxon>
        <taxon>Butyricicoccaceae</taxon>
        <taxon>Butyricicoccus</taxon>
    </lineage>
</organism>